<feature type="compositionally biased region" description="Basic residues" evidence="1">
    <location>
        <begin position="242"/>
        <end position="254"/>
    </location>
</feature>
<sequence length="280" mass="29876">MTTMSVMTVISWAIAPTGHTALTAIPLQKLAATRTSASSFAGCTRSARPSSTRSPCRARWCRTTSGATRRRRSWSRSTAGSGPAASTTSASRTRTAGARTRARSSSSSCTRSPTSGPASCSRSRSRAARRSACPTTSRASATTTPSSTPKPARPRPRTTRTPTGPRWPCCARSSSSCTPAPRATATVCSTPATPSSSSTWPSRWSRTAAASVCRYLRCCRSSPRTERPPVAARASRSAWRTSARRRLRQRRRPARNAGAWLTARVRKGKGSELVVAGRSR</sequence>
<dbReference type="VEuPathDB" id="FungiDB:MPH_12884"/>
<evidence type="ECO:0000313" key="3">
    <source>
        <dbReference type="Proteomes" id="UP000007129"/>
    </source>
</evidence>
<comment type="caution">
    <text evidence="2">The sequence shown here is derived from an EMBL/GenBank/DDBJ whole genome shotgun (WGS) entry which is preliminary data.</text>
</comment>
<protein>
    <submittedName>
        <fullName evidence="2">Uncharacterized protein</fullName>
    </submittedName>
</protein>
<proteinExistence type="predicted"/>
<feature type="compositionally biased region" description="Low complexity" evidence="1">
    <location>
        <begin position="130"/>
        <end position="150"/>
    </location>
</feature>
<evidence type="ECO:0000256" key="1">
    <source>
        <dbReference type="SAM" id="MobiDB-lite"/>
    </source>
</evidence>
<dbReference type="HOGENOM" id="CLU_994246_0_0_1"/>
<evidence type="ECO:0000313" key="2">
    <source>
        <dbReference type="EMBL" id="EKG10010.1"/>
    </source>
</evidence>
<feature type="compositionally biased region" description="Low complexity" evidence="1">
    <location>
        <begin position="189"/>
        <end position="201"/>
    </location>
</feature>
<dbReference type="InParanoid" id="K2RZZ6"/>
<feature type="region of interest" description="Disordered" evidence="1">
    <location>
        <begin position="38"/>
        <end position="201"/>
    </location>
</feature>
<feature type="compositionally biased region" description="Low complexity" evidence="1">
    <location>
        <begin position="43"/>
        <end position="67"/>
    </location>
</feature>
<feature type="compositionally biased region" description="Low complexity" evidence="1">
    <location>
        <begin position="75"/>
        <end position="122"/>
    </location>
</feature>
<dbReference type="EMBL" id="AHHD01000532">
    <property type="protein sequence ID" value="EKG10010.1"/>
    <property type="molecule type" value="Genomic_DNA"/>
</dbReference>
<organism evidence="2 3">
    <name type="scientific">Macrophomina phaseolina (strain MS6)</name>
    <name type="common">Charcoal rot fungus</name>
    <dbReference type="NCBI Taxonomy" id="1126212"/>
    <lineage>
        <taxon>Eukaryota</taxon>
        <taxon>Fungi</taxon>
        <taxon>Dikarya</taxon>
        <taxon>Ascomycota</taxon>
        <taxon>Pezizomycotina</taxon>
        <taxon>Dothideomycetes</taxon>
        <taxon>Dothideomycetes incertae sedis</taxon>
        <taxon>Botryosphaeriales</taxon>
        <taxon>Botryosphaeriaceae</taxon>
        <taxon>Macrophomina</taxon>
    </lineage>
</organism>
<dbReference type="Proteomes" id="UP000007129">
    <property type="component" value="Unassembled WGS sequence"/>
</dbReference>
<feature type="region of interest" description="Disordered" evidence="1">
    <location>
        <begin position="232"/>
        <end position="257"/>
    </location>
</feature>
<dbReference type="AlphaFoldDB" id="K2RZZ6"/>
<accession>K2RZZ6</accession>
<gene>
    <name evidence="2" type="ORF">MPH_12884</name>
</gene>
<reference evidence="2 3" key="1">
    <citation type="journal article" date="2012" name="BMC Genomics">
        <title>Tools to kill: Genome of one of the most destructive plant pathogenic fungi Macrophomina phaseolina.</title>
        <authorList>
            <person name="Islam M.S."/>
            <person name="Haque M.S."/>
            <person name="Islam M.M."/>
            <person name="Emdad E.M."/>
            <person name="Halim A."/>
            <person name="Hossen Q.M.M."/>
            <person name="Hossain M.Z."/>
            <person name="Ahmed B."/>
            <person name="Rahim S."/>
            <person name="Rahman M.S."/>
            <person name="Alam M.M."/>
            <person name="Hou S."/>
            <person name="Wan X."/>
            <person name="Saito J.A."/>
            <person name="Alam M."/>
        </authorList>
    </citation>
    <scope>NUCLEOTIDE SEQUENCE [LARGE SCALE GENOMIC DNA]</scope>
    <source>
        <strain evidence="2 3">MS6</strain>
    </source>
</reference>
<feature type="compositionally biased region" description="Low complexity" evidence="1">
    <location>
        <begin position="232"/>
        <end position="241"/>
    </location>
</feature>
<name>K2RZZ6_MACPH</name>